<dbReference type="STRING" id="200378.SAMN05216553_105148"/>
<keyword evidence="1" id="KW-1133">Transmembrane helix</keyword>
<dbReference type="PANTHER" id="PTHR39535:SF2">
    <property type="entry name" value="HTTM DOMAIN-CONTAINING PROTEIN"/>
    <property type="match status" value="1"/>
</dbReference>
<evidence type="ECO:0000313" key="3">
    <source>
        <dbReference type="Proteomes" id="UP000199623"/>
    </source>
</evidence>
<dbReference type="AlphaFoldDB" id="A0A1G7R6G6"/>
<keyword evidence="1" id="KW-0812">Transmembrane</keyword>
<keyword evidence="1" id="KW-0472">Membrane</keyword>
<protein>
    <submittedName>
        <fullName evidence="2">Antimicrobial peptide system protein, SdpB family</fullName>
    </submittedName>
</protein>
<proteinExistence type="predicted"/>
<dbReference type="PANTHER" id="PTHR39535">
    <property type="entry name" value="SPORULATION-DELAYING PROTEIN SDPB"/>
    <property type="match status" value="1"/>
</dbReference>
<feature type="transmembrane region" description="Helical" evidence="1">
    <location>
        <begin position="52"/>
        <end position="75"/>
    </location>
</feature>
<dbReference type="OrthoDB" id="128729at2"/>
<sequence length="121" mass="12822">MIRSQVVVVYGQAVWTKLVEPEWRNGTALHYVMQDAYFGTTSELAPLLQSGFVIGVATWGTVVLETAIVVCVLGNSPLRRAGLACAVVLHGGIAVVLGLVSFGLVMLGFVAAAASGRHRQR</sequence>
<dbReference type="Proteomes" id="UP000199623">
    <property type="component" value="Unassembled WGS sequence"/>
</dbReference>
<feature type="transmembrane region" description="Helical" evidence="1">
    <location>
        <begin position="81"/>
        <end position="114"/>
    </location>
</feature>
<reference evidence="3" key="1">
    <citation type="submission" date="2016-10" db="EMBL/GenBank/DDBJ databases">
        <authorList>
            <person name="Varghese N."/>
            <person name="Submissions S."/>
        </authorList>
    </citation>
    <scope>NUCLEOTIDE SEQUENCE [LARGE SCALE GENOMIC DNA]</scope>
    <source>
        <strain evidence="3">CGMCC 4.3506</strain>
    </source>
</reference>
<dbReference type="EMBL" id="FNCC01000005">
    <property type="protein sequence ID" value="SDG06333.1"/>
    <property type="molecule type" value="Genomic_DNA"/>
</dbReference>
<evidence type="ECO:0000256" key="1">
    <source>
        <dbReference type="SAM" id="Phobius"/>
    </source>
</evidence>
<gene>
    <name evidence="2" type="ORF">SAMN05216553_105148</name>
</gene>
<dbReference type="RefSeq" id="WP_090048866.1">
    <property type="nucleotide sequence ID" value="NZ_FNCC01000005.1"/>
</dbReference>
<dbReference type="InterPro" id="IPR052964">
    <property type="entry name" value="Sporulation_signal_mat"/>
</dbReference>
<keyword evidence="3" id="KW-1185">Reference proteome</keyword>
<organism evidence="2 3">
    <name type="scientific">Lentzea fradiae</name>
    <dbReference type="NCBI Taxonomy" id="200378"/>
    <lineage>
        <taxon>Bacteria</taxon>
        <taxon>Bacillati</taxon>
        <taxon>Actinomycetota</taxon>
        <taxon>Actinomycetes</taxon>
        <taxon>Pseudonocardiales</taxon>
        <taxon>Pseudonocardiaceae</taxon>
        <taxon>Lentzea</taxon>
    </lineage>
</organism>
<evidence type="ECO:0000313" key="2">
    <source>
        <dbReference type="EMBL" id="SDG06333.1"/>
    </source>
</evidence>
<accession>A0A1G7R6G6</accession>
<name>A0A1G7R6G6_9PSEU</name>